<comment type="caution">
    <text evidence="7">The sequence shown here is derived from an EMBL/GenBank/DDBJ whole genome shotgun (WGS) entry which is preliminary data.</text>
</comment>
<sequence length="179" mass="20224">MTSNLESLRKELTKKDVYIDDETFAKAALCSEQARTIKLREETGVGMMDCKKALSETKGDIVKVQEYLRKRGLASADRKSTNPVGSQLKEELVLTYMLAASRIGTLIEVNRETDFVARGDIFKELVEDLTMQVATCPQVQYLSTEDVPKDIVDKEMEIEMQKEDLLSKPKQIRSKIVDG</sequence>
<dbReference type="InterPro" id="IPR018101">
    <property type="entry name" value="Transl_elong_Ts_CS"/>
</dbReference>
<dbReference type="EMBL" id="CACTIH010009264">
    <property type="protein sequence ID" value="CAA3028629.1"/>
    <property type="molecule type" value="Genomic_DNA"/>
</dbReference>
<evidence type="ECO:0000256" key="1">
    <source>
        <dbReference type="ARBA" id="ARBA00005532"/>
    </source>
</evidence>
<protein>
    <recommendedName>
        <fullName evidence="5">Elongation factor Ts, mitochondrial</fullName>
        <shortName evidence="5">EF-Ts</shortName>
        <shortName evidence="5">EF-TsMt</shortName>
    </recommendedName>
</protein>
<feature type="domain" description="Translation elongation factor EFTs/EF1B dimerisation" evidence="6">
    <location>
        <begin position="104"/>
        <end position="134"/>
    </location>
</feature>
<keyword evidence="3 5" id="KW-0648">Protein biosynthesis</keyword>
<accession>A0A8S0VDL7</accession>
<dbReference type="Gene3D" id="3.30.479.20">
    <property type="entry name" value="Elongation factor Ts, dimerisation domain"/>
    <property type="match status" value="1"/>
</dbReference>
<dbReference type="PANTHER" id="PTHR11741:SF10">
    <property type="entry name" value="POLYPROTEIN OF EF-TS, CHLOROPLASTIC"/>
    <property type="match status" value="1"/>
</dbReference>
<organism evidence="7 8">
    <name type="scientific">Olea europaea subsp. europaea</name>
    <dbReference type="NCBI Taxonomy" id="158383"/>
    <lineage>
        <taxon>Eukaryota</taxon>
        <taxon>Viridiplantae</taxon>
        <taxon>Streptophyta</taxon>
        <taxon>Embryophyta</taxon>
        <taxon>Tracheophyta</taxon>
        <taxon>Spermatophyta</taxon>
        <taxon>Magnoliopsida</taxon>
        <taxon>eudicotyledons</taxon>
        <taxon>Gunneridae</taxon>
        <taxon>Pentapetalae</taxon>
        <taxon>asterids</taxon>
        <taxon>lamiids</taxon>
        <taxon>Lamiales</taxon>
        <taxon>Oleaceae</taxon>
        <taxon>Oleeae</taxon>
        <taxon>Olea</taxon>
    </lineage>
</organism>
<dbReference type="AlphaFoldDB" id="A0A8S0VDL7"/>
<dbReference type="FunFam" id="1.10.8.10:FF:000001">
    <property type="entry name" value="Elongation factor Ts"/>
    <property type="match status" value="1"/>
</dbReference>
<dbReference type="Proteomes" id="UP000594638">
    <property type="component" value="Unassembled WGS sequence"/>
</dbReference>
<dbReference type="Gene3D" id="1.10.8.10">
    <property type="entry name" value="DNA helicase RuvA subunit, C-terminal domain"/>
    <property type="match status" value="1"/>
</dbReference>
<dbReference type="OrthoDB" id="1718261at2759"/>
<dbReference type="SUPFAM" id="SSF46934">
    <property type="entry name" value="UBA-like"/>
    <property type="match status" value="1"/>
</dbReference>
<dbReference type="InterPro" id="IPR036402">
    <property type="entry name" value="EF-Ts_dimer_sf"/>
</dbReference>
<dbReference type="PROSITE" id="PS01126">
    <property type="entry name" value="EF_TS_1"/>
    <property type="match status" value="1"/>
</dbReference>
<dbReference type="Gramene" id="OE9A017521T1">
    <property type="protein sequence ID" value="OE9A017521C1"/>
    <property type="gene ID" value="OE9A017521"/>
</dbReference>
<dbReference type="GO" id="GO:0070125">
    <property type="term" value="P:mitochondrial translational elongation"/>
    <property type="evidence" value="ECO:0007669"/>
    <property type="project" value="TreeGrafter"/>
</dbReference>
<comment type="similarity">
    <text evidence="1 5">Belongs to the EF-Ts family.</text>
</comment>
<reference evidence="7 8" key="1">
    <citation type="submission" date="2019-12" db="EMBL/GenBank/DDBJ databases">
        <authorList>
            <person name="Alioto T."/>
            <person name="Alioto T."/>
            <person name="Gomez Garrido J."/>
        </authorList>
    </citation>
    <scope>NUCLEOTIDE SEQUENCE [LARGE SCALE GENOMIC DNA]</scope>
</reference>
<comment type="subcellular location">
    <subcellularLocation>
        <location evidence="5">Mitochondrion</location>
    </subcellularLocation>
</comment>
<proteinExistence type="inferred from homology"/>
<dbReference type="GO" id="GO:0003746">
    <property type="term" value="F:translation elongation factor activity"/>
    <property type="evidence" value="ECO:0007669"/>
    <property type="project" value="UniProtKB-UniRule"/>
</dbReference>
<dbReference type="GO" id="GO:0005739">
    <property type="term" value="C:mitochondrion"/>
    <property type="evidence" value="ECO:0007669"/>
    <property type="project" value="UniProtKB-SubCell"/>
</dbReference>
<comment type="function">
    <text evidence="4 5">Associates with the EF-Tu.GDP complex and induces the exchange of GDP to GTP. It remains bound to the aminoacyl-tRNA.EF-Tu.GTP complex up to the GTP hydrolysis stage on the ribosome.</text>
</comment>
<evidence type="ECO:0000256" key="3">
    <source>
        <dbReference type="ARBA" id="ARBA00022917"/>
    </source>
</evidence>
<keyword evidence="5" id="KW-0496">Mitochondrion</keyword>
<gene>
    <name evidence="5" type="primary">EFTS</name>
    <name evidence="7" type="ORF">OLEA9_A017521</name>
</gene>
<dbReference type="InterPro" id="IPR001816">
    <property type="entry name" value="Transl_elong_EFTs/EF1B"/>
</dbReference>
<evidence type="ECO:0000259" key="6">
    <source>
        <dbReference type="Pfam" id="PF00889"/>
    </source>
</evidence>
<evidence type="ECO:0000313" key="7">
    <source>
        <dbReference type="EMBL" id="CAA3028629.1"/>
    </source>
</evidence>
<dbReference type="InterPro" id="IPR009060">
    <property type="entry name" value="UBA-like_sf"/>
</dbReference>
<dbReference type="SUPFAM" id="SSF54713">
    <property type="entry name" value="Elongation factor Ts (EF-Ts), dimerisation domain"/>
    <property type="match status" value="1"/>
</dbReference>
<evidence type="ECO:0000256" key="2">
    <source>
        <dbReference type="ARBA" id="ARBA00022768"/>
    </source>
</evidence>
<name>A0A8S0VDL7_OLEEU</name>
<dbReference type="Pfam" id="PF00889">
    <property type="entry name" value="EF_TS"/>
    <property type="match status" value="1"/>
</dbReference>
<keyword evidence="8" id="KW-1185">Reference proteome</keyword>
<dbReference type="CDD" id="cd14275">
    <property type="entry name" value="UBA_EF-Ts"/>
    <property type="match status" value="1"/>
</dbReference>
<dbReference type="PANTHER" id="PTHR11741">
    <property type="entry name" value="ELONGATION FACTOR TS"/>
    <property type="match status" value="1"/>
</dbReference>
<keyword evidence="2 5" id="KW-0251">Elongation factor</keyword>
<dbReference type="InterPro" id="IPR014039">
    <property type="entry name" value="Transl_elong_EFTs/EF1B_dimer"/>
</dbReference>
<evidence type="ECO:0000256" key="5">
    <source>
        <dbReference type="HAMAP-Rule" id="MF_03135"/>
    </source>
</evidence>
<evidence type="ECO:0000256" key="4">
    <source>
        <dbReference type="ARBA" id="ARBA00025453"/>
    </source>
</evidence>
<dbReference type="HAMAP" id="MF_00050">
    <property type="entry name" value="EF_Ts"/>
    <property type="match status" value="1"/>
</dbReference>
<evidence type="ECO:0000313" key="8">
    <source>
        <dbReference type="Proteomes" id="UP000594638"/>
    </source>
</evidence>